<protein>
    <submittedName>
        <fullName evidence="1">Uncharacterized protein</fullName>
    </submittedName>
</protein>
<accession>B0JKX9</accession>
<evidence type="ECO:0000313" key="1">
    <source>
        <dbReference type="EMBL" id="BAG02918.1"/>
    </source>
</evidence>
<keyword evidence="2" id="KW-1185">Reference proteome</keyword>
<dbReference type="PaxDb" id="449447-MAE_30960"/>
<dbReference type="AlphaFoldDB" id="B0JKX9"/>
<gene>
    <name evidence="1" type="ordered locus">MAE_30960</name>
</gene>
<dbReference type="EMBL" id="AP009552">
    <property type="protein sequence ID" value="BAG02918.1"/>
    <property type="molecule type" value="Genomic_DNA"/>
</dbReference>
<dbReference type="Proteomes" id="UP000001510">
    <property type="component" value="Chromosome"/>
</dbReference>
<sequence length="94" mass="11005">MELDLKVTPVKKVCGFQSLIGFKINWNEGNYPLISNKKLFQSLIGFKINWNNNFIFKRSLLMAFQSLIGFKINWNVCREETHQKAKEVSIPNRV</sequence>
<proteinExistence type="predicted"/>
<organism evidence="1 2">
    <name type="scientific">Microcystis aeruginosa (strain NIES-843 / IAM M-2473)</name>
    <dbReference type="NCBI Taxonomy" id="449447"/>
    <lineage>
        <taxon>Bacteria</taxon>
        <taxon>Bacillati</taxon>
        <taxon>Cyanobacteriota</taxon>
        <taxon>Cyanophyceae</taxon>
        <taxon>Oscillatoriophycideae</taxon>
        <taxon>Chroococcales</taxon>
        <taxon>Microcystaceae</taxon>
        <taxon>Microcystis</taxon>
    </lineage>
</organism>
<dbReference type="HOGENOM" id="CLU_2437513_0_0_3"/>
<evidence type="ECO:0000313" key="2">
    <source>
        <dbReference type="Proteomes" id="UP000001510"/>
    </source>
</evidence>
<name>B0JKX9_MICAN</name>
<reference evidence="1 2" key="1">
    <citation type="journal article" date="2007" name="DNA Res.">
        <title>Complete genomic structure of the bloom-forming toxic cyanobacterium Microcystis aeruginosa NIES-843.</title>
        <authorList>
            <person name="Kaneko T."/>
            <person name="Nakajima N."/>
            <person name="Okamoto S."/>
            <person name="Suzuki I."/>
            <person name="Tanabe Y."/>
            <person name="Tamaoki M."/>
            <person name="Nakamura Y."/>
            <person name="Kasai F."/>
            <person name="Watanabe A."/>
            <person name="Kawashima K."/>
            <person name="Kishida Y."/>
            <person name="Ono A."/>
            <person name="Shimizu Y."/>
            <person name="Takahashi C."/>
            <person name="Minami C."/>
            <person name="Fujishiro T."/>
            <person name="Kohara M."/>
            <person name="Katoh M."/>
            <person name="Nakazaki N."/>
            <person name="Nakayama S."/>
            <person name="Yamada M."/>
            <person name="Tabata S."/>
            <person name="Watanabe M.M."/>
        </authorList>
    </citation>
    <scope>NUCLEOTIDE SEQUENCE [LARGE SCALE GENOMIC DNA]</scope>
    <source>
        <strain evidence="2">NIES-843 / IAM M-247</strain>
    </source>
</reference>
<dbReference type="KEGG" id="mar:MAE_30960"/>
<dbReference type="EnsemblBacteria" id="BAG02918">
    <property type="protein sequence ID" value="BAG02918"/>
    <property type="gene ID" value="MAE_30960"/>
</dbReference>